<sequence length="272" mass="30357">MTEITGIVYYRAFVGIVLREVLRFLQQRERFFSALVRPLVWLVVFAAGFRAVLGIAIQPPYQTYITYDVYIIPGLIAMIQLFNGMQSSLSMVYDREMGSMRVLLTTPLPRWFLLTAKLFAGAAVSVIQVYAFLAVSALLGTTFPAWGYVVALPVMMLTGLMLGALGMFLSSTIKQLENFAGVMNFVIFPTFFLSSALYPLWRMRESSYIVWQLCTYNPFTYAVEALRFALYAKIDPLSMLIVAAALAAFLAGAVWGYNPTRGFTARKGGPAE</sequence>
<dbReference type="InterPro" id="IPR051784">
    <property type="entry name" value="Nod_factor_ABC_transporter"/>
</dbReference>
<feature type="transmembrane region" description="Helical" evidence="5">
    <location>
        <begin position="145"/>
        <end position="169"/>
    </location>
</feature>
<dbReference type="NCBIfam" id="TIGR03861">
    <property type="entry name" value="phenyl_ABC_PedC"/>
    <property type="match status" value="1"/>
</dbReference>
<dbReference type="PANTHER" id="PTHR43229:SF2">
    <property type="entry name" value="NODULATION PROTEIN J"/>
    <property type="match status" value="1"/>
</dbReference>
<keyword evidence="5" id="KW-0813">Transport</keyword>
<keyword evidence="2 5" id="KW-0812">Transmembrane</keyword>
<dbReference type="AlphaFoldDB" id="A0A931I3P0"/>
<evidence type="ECO:0000313" key="7">
    <source>
        <dbReference type="EMBL" id="MBH0238288.1"/>
    </source>
</evidence>
<dbReference type="EMBL" id="JADZLT010000050">
    <property type="protein sequence ID" value="MBH0238288.1"/>
    <property type="molecule type" value="Genomic_DNA"/>
</dbReference>
<comment type="subcellular location">
    <subcellularLocation>
        <location evidence="5">Cell inner membrane</location>
        <topology evidence="5">Multi-pass membrane protein</topology>
    </subcellularLocation>
    <subcellularLocation>
        <location evidence="1">Membrane</location>
        <topology evidence="1">Multi-pass membrane protein</topology>
    </subcellularLocation>
</comment>
<keyword evidence="8" id="KW-1185">Reference proteome</keyword>
<feature type="transmembrane region" description="Helical" evidence="5">
    <location>
        <begin position="34"/>
        <end position="57"/>
    </location>
</feature>
<dbReference type="RefSeq" id="WP_197311370.1">
    <property type="nucleotide sequence ID" value="NZ_JADZLT010000050.1"/>
</dbReference>
<dbReference type="GO" id="GO:0043190">
    <property type="term" value="C:ATP-binding cassette (ABC) transporter complex"/>
    <property type="evidence" value="ECO:0007669"/>
    <property type="project" value="InterPro"/>
</dbReference>
<organism evidence="7 8">
    <name type="scientific">Methylobrevis albus</name>
    <dbReference type="NCBI Taxonomy" id="2793297"/>
    <lineage>
        <taxon>Bacteria</taxon>
        <taxon>Pseudomonadati</taxon>
        <taxon>Pseudomonadota</taxon>
        <taxon>Alphaproteobacteria</taxon>
        <taxon>Hyphomicrobiales</taxon>
        <taxon>Pleomorphomonadaceae</taxon>
        <taxon>Methylobrevis</taxon>
    </lineage>
</organism>
<dbReference type="PANTHER" id="PTHR43229">
    <property type="entry name" value="NODULATION PROTEIN J"/>
    <property type="match status" value="1"/>
</dbReference>
<dbReference type="Proteomes" id="UP000631694">
    <property type="component" value="Unassembled WGS sequence"/>
</dbReference>
<evidence type="ECO:0000256" key="1">
    <source>
        <dbReference type="ARBA" id="ARBA00004141"/>
    </source>
</evidence>
<dbReference type="InterPro" id="IPR022403">
    <property type="entry name" value="Alc_ABC_transptr_permease"/>
</dbReference>
<feature type="transmembrane region" description="Helical" evidence="5">
    <location>
        <begin position="69"/>
        <end position="93"/>
    </location>
</feature>
<feature type="domain" description="ABC transmembrane type-2" evidence="6">
    <location>
        <begin position="29"/>
        <end position="260"/>
    </location>
</feature>
<accession>A0A931I3P0</accession>
<comment type="caution">
    <text evidence="7">The sequence shown here is derived from an EMBL/GenBank/DDBJ whole genome shotgun (WGS) entry which is preliminary data.</text>
</comment>
<feature type="transmembrane region" description="Helical" evidence="5">
    <location>
        <begin position="6"/>
        <end position="22"/>
    </location>
</feature>
<feature type="transmembrane region" description="Helical" evidence="5">
    <location>
        <begin position="181"/>
        <end position="201"/>
    </location>
</feature>
<dbReference type="InterPro" id="IPR047817">
    <property type="entry name" value="ABC2_TM_bact-type"/>
</dbReference>
<dbReference type="GO" id="GO:0140359">
    <property type="term" value="F:ABC-type transporter activity"/>
    <property type="evidence" value="ECO:0007669"/>
    <property type="project" value="InterPro"/>
</dbReference>
<feature type="transmembrane region" description="Helical" evidence="5">
    <location>
        <begin position="237"/>
        <end position="257"/>
    </location>
</feature>
<comment type="similarity">
    <text evidence="5">Belongs to the ABC-2 integral membrane protein family.</text>
</comment>
<name>A0A931I3P0_9HYPH</name>
<keyword evidence="3 5" id="KW-1133">Transmembrane helix</keyword>
<evidence type="ECO:0000256" key="2">
    <source>
        <dbReference type="ARBA" id="ARBA00022692"/>
    </source>
</evidence>
<proteinExistence type="inferred from homology"/>
<evidence type="ECO:0000256" key="4">
    <source>
        <dbReference type="ARBA" id="ARBA00023136"/>
    </source>
</evidence>
<reference evidence="7" key="1">
    <citation type="submission" date="2020-12" db="EMBL/GenBank/DDBJ databases">
        <title>Methylobrevis albus sp. nov., isolated from fresh water lack sediment.</title>
        <authorList>
            <person name="Zou Q."/>
        </authorList>
    </citation>
    <scope>NUCLEOTIDE SEQUENCE</scope>
    <source>
        <strain evidence="7">L22</strain>
    </source>
</reference>
<evidence type="ECO:0000259" key="6">
    <source>
        <dbReference type="PROSITE" id="PS51012"/>
    </source>
</evidence>
<dbReference type="InterPro" id="IPR013525">
    <property type="entry name" value="ABC2_TM"/>
</dbReference>
<protein>
    <recommendedName>
        <fullName evidence="5">Transport permease protein</fullName>
    </recommendedName>
</protein>
<keyword evidence="4 5" id="KW-0472">Membrane</keyword>
<evidence type="ECO:0000313" key="8">
    <source>
        <dbReference type="Proteomes" id="UP000631694"/>
    </source>
</evidence>
<dbReference type="PROSITE" id="PS51012">
    <property type="entry name" value="ABC_TM2"/>
    <property type="match status" value="1"/>
</dbReference>
<dbReference type="InterPro" id="IPR000412">
    <property type="entry name" value="ABC_2_transport"/>
</dbReference>
<evidence type="ECO:0000256" key="3">
    <source>
        <dbReference type="ARBA" id="ARBA00022989"/>
    </source>
</evidence>
<dbReference type="PIRSF" id="PIRSF006648">
    <property type="entry name" value="DrrB"/>
    <property type="match status" value="1"/>
</dbReference>
<dbReference type="PRINTS" id="PR00164">
    <property type="entry name" value="ABC2TRNSPORT"/>
</dbReference>
<feature type="transmembrane region" description="Helical" evidence="5">
    <location>
        <begin position="114"/>
        <end position="139"/>
    </location>
</feature>
<dbReference type="Pfam" id="PF01061">
    <property type="entry name" value="ABC2_membrane"/>
    <property type="match status" value="1"/>
</dbReference>
<gene>
    <name evidence="7" type="ORF">I5731_10670</name>
</gene>
<evidence type="ECO:0000256" key="5">
    <source>
        <dbReference type="RuleBase" id="RU361157"/>
    </source>
</evidence>
<keyword evidence="5" id="KW-1003">Cell membrane</keyword>